<name>A0A937RBE5_9ACTN</name>
<feature type="compositionally biased region" description="Acidic residues" evidence="1">
    <location>
        <begin position="415"/>
        <end position="438"/>
    </location>
</feature>
<feature type="compositionally biased region" description="Low complexity" evidence="1">
    <location>
        <begin position="258"/>
        <end position="273"/>
    </location>
</feature>
<dbReference type="SUPFAM" id="SSF48452">
    <property type="entry name" value="TPR-like"/>
    <property type="match status" value="1"/>
</dbReference>
<dbReference type="InterPro" id="IPR041656">
    <property type="entry name" value="TPR_5"/>
</dbReference>
<accession>A0A937RBE5</accession>
<feature type="compositionally biased region" description="Basic and acidic residues" evidence="1">
    <location>
        <begin position="293"/>
        <end position="311"/>
    </location>
</feature>
<feature type="compositionally biased region" description="Acidic residues" evidence="1">
    <location>
        <begin position="394"/>
        <end position="405"/>
    </location>
</feature>
<feature type="compositionally biased region" description="Basic and acidic residues" evidence="1">
    <location>
        <begin position="1"/>
        <end position="24"/>
    </location>
</feature>
<dbReference type="AlphaFoldDB" id="A0A937RBE5"/>
<dbReference type="InterPro" id="IPR011990">
    <property type="entry name" value="TPR-like_helical_dom_sf"/>
</dbReference>
<organism evidence="3 4">
    <name type="scientific">Frankia nepalensis</name>
    <dbReference type="NCBI Taxonomy" id="1836974"/>
    <lineage>
        <taxon>Bacteria</taxon>
        <taxon>Bacillati</taxon>
        <taxon>Actinomycetota</taxon>
        <taxon>Actinomycetes</taxon>
        <taxon>Frankiales</taxon>
        <taxon>Frankiaceae</taxon>
        <taxon>Frankia</taxon>
    </lineage>
</organism>
<comment type="caution">
    <text evidence="3">The sequence shown here is derived from an EMBL/GenBank/DDBJ whole genome shotgun (WGS) entry which is preliminary data.</text>
</comment>
<dbReference type="Gene3D" id="1.25.40.10">
    <property type="entry name" value="Tetratricopeptide repeat domain"/>
    <property type="match status" value="1"/>
</dbReference>
<gene>
    <name evidence="3" type="ORF">I7412_17690</name>
</gene>
<protein>
    <submittedName>
        <fullName evidence="3">Tetratricopeptide repeat protein</fullName>
    </submittedName>
</protein>
<dbReference type="Proteomes" id="UP000604475">
    <property type="component" value="Unassembled WGS sequence"/>
</dbReference>
<feature type="region of interest" description="Disordered" evidence="1">
    <location>
        <begin position="1"/>
        <end position="42"/>
    </location>
</feature>
<evidence type="ECO:0000313" key="3">
    <source>
        <dbReference type="EMBL" id="MBL7628956.1"/>
    </source>
</evidence>
<evidence type="ECO:0000313" key="4">
    <source>
        <dbReference type="Proteomes" id="UP000604475"/>
    </source>
</evidence>
<dbReference type="Pfam" id="PF12688">
    <property type="entry name" value="TPR_5"/>
    <property type="match status" value="1"/>
</dbReference>
<evidence type="ECO:0000259" key="2">
    <source>
        <dbReference type="Pfam" id="PF12688"/>
    </source>
</evidence>
<dbReference type="RefSeq" id="WP_203029854.1">
    <property type="nucleotide sequence ID" value="NZ_JADWYU010000374.1"/>
</dbReference>
<evidence type="ECO:0000256" key="1">
    <source>
        <dbReference type="SAM" id="MobiDB-lite"/>
    </source>
</evidence>
<feature type="region of interest" description="Disordered" evidence="1">
    <location>
        <begin position="258"/>
        <end position="368"/>
    </location>
</feature>
<feature type="region of interest" description="Disordered" evidence="1">
    <location>
        <begin position="383"/>
        <end position="438"/>
    </location>
</feature>
<dbReference type="EMBL" id="JAEACQ010000199">
    <property type="protein sequence ID" value="MBL7628956.1"/>
    <property type="molecule type" value="Genomic_DNA"/>
</dbReference>
<reference evidence="3" key="1">
    <citation type="submission" date="2020-12" db="EMBL/GenBank/DDBJ databases">
        <title>Genomic characterization of non-nitrogen-fixing Frankia strains.</title>
        <authorList>
            <person name="Carlos-Shanley C."/>
            <person name="Guerra T."/>
            <person name="Hahn D."/>
        </authorList>
    </citation>
    <scope>NUCLEOTIDE SEQUENCE</scope>
    <source>
        <strain evidence="3">CN6</strain>
    </source>
</reference>
<proteinExistence type="predicted"/>
<keyword evidence="4" id="KW-1185">Reference proteome</keyword>
<sequence length="438" mass="45819">MGRRPAGDRRSGPGGERRAAEHRPTPTTRPRAEAPPLPEEARPELLDLEIRKELRGLPIGLAEVVSRHLVAAAMLLDDDPALALAHARTAASLAARLPATREAAGIAAYHAGEYATALVELRTARRMDGSPRYLPMIADAERGLGRPERAIAYLTDPSADALDPAGRAELLIVGSGARRDLGQPEAAVVLLQEEATRPGEPRPWTARLRYAYAEALLDAGRPADALRAFESAAAIDAEGETDADERVYELMTQLAAEPAAEPAAVSVAPAAEAGRAPGDSPLPGATAPTVPERAGEEPAAEEVRDEARPEEEGPGQQEESAALAGGSKRVTPVLFDDGSSSLALIEAGQAAEAPEEPARRQSSAPALPDLSVLFSDLGLREIPEAERRSLTPDATDDGVDGDDAVEGAVDIVEIAADEDEDDIVEVDADDDGPEAGKG</sequence>
<feature type="domain" description="Tetratrico peptide repeat group 5" evidence="2">
    <location>
        <begin position="143"/>
        <end position="229"/>
    </location>
</feature>